<keyword evidence="3" id="KW-0547">Nucleotide-binding</keyword>
<dbReference type="PANTHER" id="PTHR43033:SF1">
    <property type="entry name" value="TRNA(ILE)-LYSIDINE SYNTHASE-RELATED"/>
    <property type="match status" value="1"/>
</dbReference>
<comment type="caution">
    <text evidence="6">The sequence shown here is derived from an EMBL/GenBank/DDBJ whole genome shotgun (WGS) entry which is preliminary data.</text>
</comment>
<dbReference type="GO" id="GO:0005524">
    <property type="term" value="F:ATP binding"/>
    <property type="evidence" value="ECO:0007669"/>
    <property type="project" value="UniProtKB-KW"/>
</dbReference>
<evidence type="ECO:0000259" key="5">
    <source>
        <dbReference type="Pfam" id="PF01171"/>
    </source>
</evidence>
<sequence>MDELFVKNIATNMNCSFHSIRFDTKNYCQQHKVSTQIAARELRYSWFDKLCKTEHYDTILTAHHLNDVIETFFINLS</sequence>
<dbReference type="Gene3D" id="3.40.50.620">
    <property type="entry name" value="HUPs"/>
    <property type="match status" value="1"/>
</dbReference>
<dbReference type="Pfam" id="PF01171">
    <property type="entry name" value="ATP_bind_3"/>
    <property type="match status" value="1"/>
</dbReference>
<feature type="non-terminal residue" evidence="6">
    <location>
        <position position="77"/>
    </location>
</feature>
<dbReference type="GO" id="GO:0008033">
    <property type="term" value="P:tRNA processing"/>
    <property type="evidence" value="ECO:0007669"/>
    <property type="project" value="UniProtKB-KW"/>
</dbReference>
<dbReference type="SUPFAM" id="SSF52402">
    <property type="entry name" value="Adenine nucleotide alpha hydrolases-like"/>
    <property type="match status" value="1"/>
</dbReference>
<evidence type="ECO:0000256" key="4">
    <source>
        <dbReference type="ARBA" id="ARBA00022840"/>
    </source>
</evidence>
<dbReference type="InterPro" id="IPR014729">
    <property type="entry name" value="Rossmann-like_a/b/a_fold"/>
</dbReference>
<reference evidence="6" key="1">
    <citation type="submission" date="2023-07" db="EMBL/GenBank/DDBJ databases">
        <title>Genome content predicts the carbon catabolic preferences of heterotrophic bacteria.</title>
        <authorList>
            <person name="Gralka M."/>
        </authorList>
    </citation>
    <scope>NUCLEOTIDE SEQUENCE</scope>
    <source>
        <strain evidence="6">I3M17_2</strain>
    </source>
</reference>
<dbReference type="PANTHER" id="PTHR43033">
    <property type="entry name" value="TRNA(ILE)-LYSIDINE SYNTHASE-RELATED"/>
    <property type="match status" value="1"/>
</dbReference>
<accession>A0AAW7XD98</accession>
<keyword evidence="4 6" id="KW-0067">ATP-binding</keyword>
<dbReference type="InterPro" id="IPR011063">
    <property type="entry name" value="TilS/TtcA_N"/>
</dbReference>
<evidence type="ECO:0000256" key="3">
    <source>
        <dbReference type="ARBA" id="ARBA00022741"/>
    </source>
</evidence>
<dbReference type="Proteomes" id="UP001169760">
    <property type="component" value="Unassembled WGS sequence"/>
</dbReference>
<keyword evidence="1" id="KW-0436">Ligase</keyword>
<evidence type="ECO:0000256" key="1">
    <source>
        <dbReference type="ARBA" id="ARBA00022598"/>
    </source>
</evidence>
<evidence type="ECO:0000256" key="2">
    <source>
        <dbReference type="ARBA" id="ARBA00022694"/>
    </source>
</evidence>
<dbReference type="EMBL" id="JAUOPB010000374">
    <property type="protein sequence ID" value="MDO6425180.1"/>
    <property type="molecule type" value="Genomic_DNA"/>
</dbReference>
<gene>
    <name evidence="6" type="ORF">Q4521_22070</name>
</gene>
<dbReference type="InterPro" id="IPR012094">
    <property type="entry name" value="tRNA_Ile_lys_synt"/>
</dbReference>
<dbReference type="RefSeq" id="WP_303494619.1">
    <property type="nucleotide sequence ID" value="NZ_JAUOPB010000374.1"/>
</dbReference>
<dbReference type="AlphaFoldDB" id="A0AAW7XD98"/>
<feature type="domain" description="tRNA(Ile)-lysidine/2-thiocytidine synthase N-terminal" evidence="5">
    <location>
        <begin position="3"/>
        <end position="76"/>
    </location>
</feature>
<protein>
    <submittedName>
        <fullName evidence="6">ATP-binding protein</fullName>
    </submittedName>
</protein>
<evidence type="ECO:0000313" key="6">
    <source>
        <dbReference type="EMBL" id="MDO6425180.1"/>
    </source>
</evidence>
<name>A0AAW7XD98_9GAMM</name>
<keyword evidence="2" id="KW-0819">tRNA processing</keyword>
<evidence type="ECO:0000313" key="7">
    <source>
        <dbReference type="Proteomes" id="UP001169760"/>
    </source>
</evidence>
<organism evidence="6 7">
    <name type="scientific">Saccharophagus degradans</name>
    <dbReference type="NCBI Taxonomy" id="86304"/>
    <lineage>
        <taxon>Bacteria</taxon>
        <taxon>Pseudomonadati</taxon>
        <taxon>Pseudomonadota</taxon>
        <taxon>Gammaproteobacteria</taxon>
        <taxon>Cellvibrionales</taxon>
        <taxon>Cellvibrionaceae</taxon>
        <taxon>Saccharophagus</taxon>
    </lineage>
</organism>
<dbReference type="GO" id="GO:0016879">
    <property type="term" value="F:ligase activity, forming carbon-nitrogen bonds"/>
    <property type="evidence" value="ECO:0007669"/>
    <property type="project" value="InterPro"/>
</dbReference>
<proteinExistence type="predicted"/>